<sequence length="62" mass="7643">MHCPQQKHHQNLIPVKATKWTLFHQRVTCLWPLPTFHFAYPNNFWCVKALLLAQRKLFYWHK</sequence>
<accession>A0A7G2F365</accession>
<gene>
    <name evidence="1" type="ORF">AT9943_LOCUS16501</name>
</gene>
<evidence type="ECO:0000313" key="1">
    <source>
        <dbReference type="EMBL" id="CAD5328877.1"/>
    </source>
</evidence>
<evidence type="ECO:0000313" key="2">
    <source>
        <dbReference type="Proteomes" id="UP000516314"/>
    </source>
</evidence>
<organism evidence="1 2">
    <name type="scientific">Arabidopsis thaliana</name>
    <name type="common">Mouse-ear cress</name>
    <dbReference type="NCBI Taxonomy" id="3702"/>
    <lineage>
        <taxon>Eukaryota</taxon>
        <taxon>Viridiplantae</taxon>
        <taxon>Streptophyta</taxon>
        <taxon>Embryophyta</taxon>
        <taxon>Tracheophyta</taxon>
        <taxon>Spermatophyta</taxon>
        <taxon>Magnoliopsida</taxon>
        <taxon>eudicotyledons</taxon>
        <taxon>Gunneridae</taxon>
        <taxon>Pentapetalae</taxon>
        <taxon>rosids</taxon>
        <taxon>malvids</taxon>
        <taxon>Brassicales</taxon>
        <taxon>Brassicaceae</taxon>
        <taxon>Camelineae</taxon>
        <taxon>Arabidopsis</taxon>
    </lineage>
</organism>
<dbReference type="AlphaFoldDB" id="A0A7G2F365"/>
<dbReference type="EMBL" id="LR881469">
    <property type="protein sequence ID" value="CAD5328877.1"/>
    <property type="molecule type" value="Genomic_DNA"/>
</dbReference>
<protein>
    <submittedName>
        <fullName evidence="1">(thale cress) hypothetical protein</fullName>
    </submittedName>
</protein>
<dbReference type="Proteomes" id="UP000516314">
    <property type="component" value="Chromosome 4"/>
</dbReference>
<name>A0A7G2F365_ARATH</name>
<reference evidence="1 2" key="1">
    <citation type="submission" date="2020-09" db="EMBL/GenBank/DDBJ databases">
        <authorList>
            <person name="Ashkenazy H."/>
        </authorList>
    </citation>
    <scope>NUCLEOTIDE SEQUENCE [LARGE SCALE GENOMIC DNA]</scope>
    <source>
        <strain evidence="2">cv. Cdm-0</strain>
    </source>
</reference>
<proteinExistence type="predicted"/>